<evidence type="ECO:0000256" key="1">
    <source>
        <dbReference type="SAM" id="Coils"/>
    </source>
</evidence>
<proteinExistence type="predicted"/>
<dbReference type="EMBL" id="CM000613">
    <property type="protein sequence ID" value="EEC47668.1"/>
    <property type="molecule type" value="Genomic_DNA"/>
</dbReference>
<gene>
    <name evidence="4" type="ORF">PHATRDRAFT_46484</name>
</gene>
<dbReference type="OrthoDB" id="49532at2759"/>
<feature type="domain" description="BSD" evidence="3">
    <location>
        <begin position="81"/>
        <end position="134"/>
    </location>
</feature>
<dbReference type="GeneID" id="7201574"/>
<evidence type="ECO:0000313" key="4">
    <source>
        <dbReference type="EMBL" id="EEC47668.1"/>
    </source>
</evidence>
<accession>B7G1E0</accession>
<dbReference type="Pfam" id="PF03909">
    <property type="entry name" value="BSD"/>
    <property type="match status" value="1"/>
</dbReference>
<organism evidence="4 5">
    <name type="scientific">Phaeodactylum tricornutum (strain CCAP 1055/1)</name>
    <dbReference type="NCBI Taxonomy" id="556484"/>
    <lineage>
        <taxon>Eukaryota</taxon>
        <taxon>Sar</taxon>
        <taxon>Stramenopiles</taxon>
        <taxon>Ochrophyta</taxon>
        <taxon>Bacillariophyta</taxon>
        <taxon>Bacillariophyceae</taxon>
        <taxon>Bacillariophycidae</taxon>
        <taxon>Naviculales</taxon>
        <taxon>Phaeodactylaceae</taxon>
        <taxon>Phaeodactylum</taxon>
    </lineage>
</organism>
<dbReference type="PaxDb" id="2850-Phatr46484"/>
<dbReference type="PROSITE" id="PS50858">
    <property type="entry name" value="BSD"/>
    <property type="match status" value="1"/>
</dbReference>
<dbReference type="HOGENOM" id="CLU_468911_0_0_1"/>
<dbReference type="SMART" id="SM00751">
    <property type="entry name" value="BSD"/>
    <property type="match status" value="1"/>
</dbReference>
<dbReference type="Gene3D" id="1.10.3970.10">
    <property type="entry name" value="BSD domain"/>
    <property type="match status" value="1"/>
</dbReference>
<dbReference type="KEGG" id="pti:PHATRDRAFT_46484"/>
<evidence type="ECO:0000259" key="3">
    <source>
        <dbReference type="PROSITE" id="PS50858"/>
    </source>
</evidence>
<dbReference type="Proteomes" id="UP000000759">
    <property type="component" value="Chromosome 10"/>
</dbReference>
<protein>
    <recommendedName>
        <fullName evidence="3">BSD domain-containing protein</fullName>
    </recommendedName>
</protein>
<name>B7G1E0_PHATC</name>
<keyword evidence="5" id="KW-1185">Reference proteome</keyword>
<feature type="coiled-coil region" evidence="1">
    <location>
        <begin position="377"/>
        <end position="411"/>
    </location>
</feature>
<dbReference type="eggNOG" id="ENOG502SCBH">
    <property type="taxonomic scope" value="Eukaryota"/>
</dbReference>
<evidence type="ECO:0000256" key="2">
    <source>
        <dbReference type="SAM" id="MobiDB-lite"/>
    </source>
</evidence>
<feature type="region of interest" description="Disordered" evidence="2">
    <location>
        <begin position="335"/>
        <end position="354"/>
    </location>
</feature>
<feature type="compositionally biased region" description="Basic and acidic residues" evidence="2">
    <location>
        <begin position="509"/>
        <end position="533"/>
    </location>
</feature>
<dbReference type="InterPro" id="IPR005607">
    <property type="entry name" value="BSD_dom"/>
</dbReference>
<dbReference type="InParanoid" id="B7G1E0"/>
<keyword evidence="1" id="KW-0175">Coiled coil</keyword>
<evidence type="ECO:0000313" key="5">
    <source>
        <dbReference type="Proteomes" id="UP000000759"/>
    </source>
</evidence>
<feature type="region of interest" description="Disordered" evidence="2">
    <location>
        <begin position="509"/>
        <end position="582"/>
    </location>
</feature>
<feature type="compositionally biased region" description="Basic and acidic residues" evidence="2">
    <location>
        <begin position="266"/>
        <end position="280"/>
    </location>
</feature>
<sequence>MWNSLRSDFSEFVSTVKEDTSHVLSSMDDRLEEDDITPEQEECLRRMLNTETYTTPLPTKADNEEQDDELDAEEAKQVAAFLETFSIEARTDEIGKLLELYPDSLKVQFETLVPTDVPYNDFWERHFYRCDEERIRDTWEAEEQREMEQRQRAVSQTIGSVTGFLGGAVKNLTATLSEDNQDRPFPRLTSMTKNQAEKAGLFGSRPPFVRNTAVDESVDEDDEDEEEELGWDDEDDDLDESFDRDEVEDEDDDEGDDEQIEFNDAATEKLQEQLKQALEERDQLHATVEMQSQEIATLKQTSPDLQPDEAAHELIKTLKMQLFEKDSELAALRSSMLDDSRVQPNTAGENSDNEMVAKLEKKIADMSEAACANEKEMAALQAALESVRGELAQARGQAEQKQEALETTLAESSLLQSKLESLETMRSESVEAGIKEASFKNEMETLRSEHAAMVESLALSQSELTTKENFWKDELALVKARMETRESELDAAKQEIELLRERALGLETSLKKAKEQPEATEMQVHKEEEHNTEPEDEVAAELSVDSPDTVSTGVKVDTPAAVEKLQVASGDNEDGDEWDDDW</sequence>
<dbReference type="SUPFAM" id="SSF140383">
    <property type="entry name" value="BSD domain-like"/>
    <property type="match status" value="1"/>
</dbReference>
<reference evidence="4 5" key="1">
    <citation type="journal article" date="2008" name="Nature">
        <title>The Phaeodactylum genome reveals the evolutionary history of diatom genomes.</title>
        <authorList>
            <person name="Bowler C."/>
            <person name="Allen A.E."/>
            <person name="Badger J.H."/>
            <person name="Grimwood J."/>
            <person name="Jabbari K."/>
            <person name="Kuo A."/>
            <person name="Maheswari U."/>
            <person name="Martens C."/>
            <person name="Maumus F."/>
            <person name="Otillar R.P."/>
            <person name="Rayko E."/>
            <person name="Salamov A."/>
            <person name="Vandepoele K."/>
            <person name="Beszteri B."/>
            <person name="Gruber A."/>
            <person name="Heijde M."/>
            <person name="Katinka M."/>
            <person name="Mock T."/>
            <person name="Valentin K."/>
            <person name="Verret F."/>
            <person name="Berges J.A."/>
            <person name="Brownlee C."/>
            <person name="Cadoret J.P."/>
            <person name="Chiovitti A."/>
            <person name="Choi C.J."/>
            <person name="Coesel S."/>
            <person name="De Martino A."/>
            <person name="Detter J.C."/>
            <person name="Durkin C."/>
            <person name="Falciatore A."/>
            <person name="Fournet J."/>
            <person name="Haruta M."/>
            <person name="Huysman M.J."/>
            <person name="Jenkins B.D."/>
            <person name="Jiroutova K."/>
            <person name="Jorgensen R.E."/>
            <person name="Joubert Y."/>
            <person name="Kaplan A."/>
            <person name="Kroger N."/>
            <person name="Kroth P.G."/>
            <person name="La Roche J."/>
            <person name="Lindquist E."/>
            <person name="Lommer M."/>
            <person name="Martin-Jezequel V."/>
            <person name="Lopez P.J."/>
            <person name="Lucas S."/>
            <person name="Mangogna M."/>
            <person name="McGinnis K."/>
            <person name="Medlin L.K."/>
            <person name="Montsant A."/>
            <person name="Oudot-Le Secq M.P."/>
            <person name="Napoli C."/>
            <person name="Obornik M."/>
            <person name="Parker M.S."/>
            <person name="Petit J.L."/>
            <person name="Porcel B.M."/>
            <person name="Poulsen N."/>
            <person name="Robison M."/>
            <person name="Rychlewski L."/>
            <person name="Rynearson T.A."/>
            <person name="Schmutz J."/>
            <person name="Shapiro H."/>
            <person name="Siaut M."/>
            <person name="Stanley M."/>
            <person name="Sussman M.R."/>
            <person name="Taylor A.R."/>
            <person name="Vardi A."/>
            <person name="von Dassow P."/>
            <person name="Vyverman W."/>
            <person name="Willis A."/>
            <person name="Wyrwicz L.S."/>
            <person name="Rokhsar D.S."/>
            <person name="Weissenbach J."/>
            <person name="Armbrust E.V."/>
            <person name="Green B.R."/>
            <person name="Van de Peer Y."/>
            <person name="Grigoriev I.V."/>
        </authorList>
    </citation>
    <scope>NUCLEOTIDE SEQUENCE [LARGE SCALE GENOMIC DNA]</scope>
    <source>
        <strain evidence="4 5">CCAP 1055/1</strain>
    </source>
</reference>
<dbReference type="InterPro" id="IPR035925">
    <property type="entry name" value="BSD_dom_sf"/>
</dbReference>
<dbReference type="RefSeq" id="XP_002181016.1">
    <property type="nucleotide sequence ID" value="XM_002180980.1"/>
</dbReference>
<dbReference type="AlphaFoldDB" id="B7G1E0"/>
<reference evidence="5" key="2">
    <citation type="submission" date="2008-08" db="EMBL/GenBank/DDBJ databases">
        <authorList>
            <consortium name="Diatom Consortium"/>
            <person name="Grigoriev I."/>
            <person name="Grimwood J."/>
            <person name="Kuo A."/>
            <person name="Otillar R.P."/>
            <person name="Salamov A."/>
            <person name="Detter J.C."/>
            <person name="Lindquist E."/>
            <person name="Shapiro H."/>
            <person name="Lucas S."/>
            <person name="Glavina del Rio T."/>
            <person name="Pitluck S."/>
            <person name="Rokhsar D."/>
            <person name="Bowler C."/>
        </authorList>
    </citation>
    <scope>GENOME REANNOTATION</scope>
    <source>
        <strain evidence="5">CCAP 1055/1</strain>
    </source>
</reference>
<feature type="compositionally biased region" description="Acidic residues" evidence="2">
    <location>
        <begin position="571"/>
        <end position="582"/>
    </location>
</feature>
<feature type="compositionally biased region" description="Acidic residues" evidence="2">
    <location>
        <begin position="216"/>
        <end position="261"/>
    </location>
</feature>
<feature type="region of interest" description="Disordered" evidence="2">
    <location>
        <begin position="197"/>
        <end position="280"/>
    </location>
</feature>